<organism evidence="1 2">
    <name type="scientific">Cotesia glomerata</name>
    <name type="common">Lepidopteran parasitic wasp</name>
    <name type="synonym">Apanteles glomeratus</name>
    <dbReference type="NCBI Taxonomy" id="32391"/>
    <lineage>
        <taxon>Eukaryota</taxon>
        <taxon>Metazoa</taxon>
        <taxon>Ecdysozoa</taxon>
        <taxon>Arthropoda</taxon>
        <taxon>Hexapoda</taxon>
        <taxon>Insecta</taxon>
        <taxon>Pterygota</taxon>
        <taxon>Neoptera</taxon>
        <taxon>Endopterygota</taxon>
        <taxon>Hymenoptera</taxon>
        <taxon>Apocrita</taxon>
        <taxon>Ichneumonoidea</taxon>
        <taxon>Braconidae</taxon>
        <taxon>Microgastrinae</taxon>
        <taxon>Cotesia</taxon>
    </lineage>
</organism>
<evidence type="ECO:0000313" key="2">
    <source>
        <dbReference type="Proteomes" id="UP000826195"/>
    </source>
</evidence>
<evidence type="ECO:0000313" key="1">
    <source>
        <dbReference type="EMBL" id="KAH0540265.1"/>
    </source>
</evidence>
<keyword evidence="2" id="KW-1185">Reference proteome</keyword>
<gene>
    <name evidence="1" type="ORF">KQX54_015172</name>
</gene>
<name>A0AAV7I142_COTGL</name>
<accession>A0AAV7I142</accession>
<protein>
    <submittedName>
        <fullName evidence="1">Uncharacterized protein</fullName>
    </submittedName>
</protein>
<proteinExistence type="predicted"/>
<comment type="caution">
    <text evidence="1">The sequence shown here is derived from an EMBL/GenBank/DDBJ whole genome shotgun (WGS) entry which is preliminary data.</text>
</comment>
<sequence length="137" mass="15375">MTSKNSANKEYFGGESTVICERISGQIAVKKIVTGCMPIAEFNPIDAGHKIAEIQVDDKVLLLIYTSNDDLSRDFNFPAVDILDDDNHYILYDVNEFHGRCEDKNGVGVITNCTDSCKPIFSWYKDDKIVSQGLLKY</sequence>
<dbReference type="Proteomes" id="UP000826195">
    <property type="component" value="Unassembled WGS sequence"/>
</dbReference>
<reference evidence="1 2" key="1">
    <citation type="journal article" date="2021" name="J. Hered.">
        <title>A chromosome-level genome assembly of the parasitoid wasp, Cotesia glomerata (Hymenoptera: Braconidae).</title>
        <authorList>
            <person name="Pinto B.J."/>
            <person name="Weis J.J."/>
            <person name="Gamble T."/>
            <person name="Ode P.J."/>
            <person name="Paul R."/>
            <person name="Zaspel J.M."/>
        </authorList>
    </citation>
    <scope>NUCLEOTIDE SEQUENCE [LARGE SCALE GENOMIC DNA]</scope>
    <source>
        <strain evidence="1">CgM1</strain>
    </source>
</reference>
<dbReference type="AlphaFoldDB" id="A0AAV7I142"/>
<dbReference type="EMBL" id="JAHXZJ010002609">
    <property type="protein sequence ID" value="KAH0540265.1"/>
    <property type="molecule type" value="Genomic_DNA"/>
</dbReference>